<dbReference type="AlphaFoldDB" id="A0A4Z1P0U8"/>
<evidence type="ECO:0000256" key="1">
    <source>
        <dbReference type="SAM" id="MobiDB-lite"/>
    </source>
</evidence>
<keyword evidence="5" id="KW-1185">Reference proteome</keyword>
<sequence>MAARFALALALSLFPLTFAAQQVVTVGQGLSFLPNTLYAAVGDTVKFQFLTPGHSVAAGSYDKPCTPASNTSFYSGILGTTMTYTITINNTQSIFFYCAVAGHCQAGMVGVINPSGDQTLTGYRSAAGNSVGSTPANAQGGVVASANAASTSAAPSTSPTATSTTGAAASPTSTAKSDALRIGAGSFLGGLTALAAFLGSI</sequence>
<gene>
    <name evidence="4" type="ORF">E6O75_ATG10861</name>
</gene>
<dbReference type="Pfam" id="PF02298">
    <property type="entry name" value="Cu_bind_like"/>
    <property type="match status" value="1"/>
</dbReference>
<organism evidence="4 5">
    <name type="scientific">Venturia nashicola</name>
    <dbReference type="NCBI Taxonomy" id="86259"/>
    <lineage>
        <taxon>Eukaryota</taxon>
        <taxon>Fungi</taxon>
        <taxon>Dikarya</taxon>
        <taxon>Ascomycota</taxon>
        <taxon>Pezizomycotina</taxon>
        <taxon>Dothideomycetes</taxon>
        <taxon>Pleosporomycetidae</taxon>
        <taxon>Venturiales</taxon>
        <taxon>Venturiaceae</taxon>
        <taxon>Venturia</taxon>
    </lineage>
</organism>
<feature type="signal peptide" evidence="2">
    <location>
        <begin position="1"/>
        <end position="19"/>
    </location>
</feature>
<keyword evidence="2" id="KW-0732">Signal</keyword>
<dbReference type="Proteomes" id="UP000298493">
    <property type="component" value="Unassembled WGS sequence"/>
</dbReference>
<proteinExistence type="predicted"/>
<evidence type="ECO:0000259" key="3">
    <source>
        <dbReference type="Pfam" id="PF02298"/>
    </source>
</evidence>
<dbReference type="InterPro" id="IPR008972">
    <property type="entry name" value="Cupredoxin"/>
</dbReference>
<dbReference type="STRING" id="86259.A0A4Z1P0U8"/>
<evidence type="ECO:0000313" key="4">
    <source>
        <dbReference type="EMBL" id="TID22067.1"/>
    </source>
</evidence>
<comment type="caution">
    <text evidence="4">The sequence shown here is derived from an EMBL/GenBank/DDBJ whole genome shotgun (WGS) entry which is preliminary data.</text>
</comment>
<reference evidence="4 5" key="1">
    <citation type="submission" date="2019-04" db="EMBL/GenBank/DDBJ databases">
        <title>High contiguity whole genome sequence and gene annotation resource for two Venturia nashicola isolates.</title>
        <authorList>
            <person name="Prokchorchik M."/>
            <person name="Won K."/>
            <person name="Lee Y."/>
            <person name="Choi E.D."/>
            <person name="Segonzac C."/>
            <person name="Sohn K.H."/>
        </authorList>
    </citation>
    <scope>NUCLEOTIDE SEQUENCE [LARGE SCALE GENOMIC DNA]</scope>
    <source>
        <strain evidence="4 5">PRI2</strain>
    </source>
</reference>
<dbReference type="InterPro" id="IPR003245">
    <property type="entry name" value="Phytocyanin_dom"/>
</dbReference>
<feature type="chain" id="PRO_5021417860" description="Phytocyanin domain-containing protein" evidence="2">
    <location>
        <begin position="20"/>
        <end position="201"/>
    </location>
</feature>
<dbReference type="PANTHER" id="PTHR34883">
    <property type="entry name" value="SERINE-RICH PROTEIN, PUTATIVE-RELATED-RELATED"/>
    <property type="match status" value="1"/>
</dbReference>
<feature type="region of interest" description="Disordered" evidence="1">
    <location>
        <begin position="152"/>
        <end position="171"/>
    </location>
</feature>
<feature type="domain" description="Phytocyanin" evidence="3">
    <location>
        <begin position="40"/>
        <end position="108"/>
    </location>
</feature>
<name>A0A4Z1P0U8_9PEZI</name>
<evidence type="ECO:0000256" key="2">
    <source>
        <dbReference type="SAM" id="SignalP"/>
    </source>
</evidence>
<dbReference type="EMBL" id="SNSC02000008">
    <property type="protein sequence ID" value="TID22067.1"/>
    <property type="molecule type" value="Genomic_DNA"/>
</dbReference>
<dbReference type="Gene3D" id="2.60.40.420">
    <property type="entry name" value="Cupredoxins - blue copper proteins"/>
    <property type="match status" value="1"/>
</dbReference>
<dbReference type="GO" id="GO:0009055">
    <property type="term" value="F:electron transfer activity"/>
    <property type="evidence" value="ECO:0007669"/>
    <property type="project" value="InterPro"/>
</dbReference>
<protein>
    <recommendedName>
        <fullName evidence="3">Phytocyanin domain-containing protein</fullName>
    </recommendedName>
</protein>
<dbReference type="PANTHER" id="PTHR34883:SF15">
    <property type="entry name" value="EXTRACELLULAR SERINE-RICH PROTEIN"/>
    <property type="match status" value="1"/>
</dbReference>
<dbReference type="InterPro" id="IPR052953">
    <property type="entry name" value="Ser-rich/MCO-related"/>
</dbReference>
<dbReference type="SUPFAM" id="SSF49503">
    <property type="entry name" value="Cupredoxins"/>
    <property type="match status" value="1"/>
</dbReference>
<accession>A0A4Z1P0U8</accession>
<dbReference type="CDD" id="cd00920">
    <property type="entry name" value="Cupredoxin"/>
    <property type="match status" value="1"/>
</dbReference>
<evidence type="ECO:0000313" key="5">
    <source>
        <dbReference type="Proteomes" id="UP000298493"/>
    </source>
</evidence>